<dbReference type="SMART" id="SM00554">
    <property type="entry name" value="FAS1"/>
    <property type="match status" value="1"/>
</dbReference>
<dbReference type="STRING" id="1797.RMCT_4182"/>
<sequence length="258" mass="26393">MVQRPDMLEKRTVQTRTKVFGAVTGAAAIAFSLPLAGTAHGEPGDPPTPAPDLMVTADIPDPEGPGCDAFKAEVSDFKNLARVPVGDALAAIPQISTFNSAISGQLNPEVNIVPVLNNGPYVVFAPTNEAFEELPAGKLDALAADPAALTQLGYYHAFLGLLGPDTVKGQRPTQDGAEIKVTGEGGDITVNDTAEVVCGGIQAANARIYLIDKVLDPAQAPDPITPGSSSTNSSSDSSDSSGSSDSSEQALPAEDPTA</sequence>
<feature type="domain" description="FAS1" evidence="3">
    <location>
        <begin position="82"/>
        <end position="215"/>
    </location>
</feature>
<comment type="caution">
    <text evidence="4">The sequence shown here is derived from an EMBL/GenBank/DDBJ whole genome shotgun (WGS) entry which is preliminary data.</text>
</comment>
<dbReference type="GO" id="GO:0005615">
    <property type="term" value="C:extracellular space"/>
    <property type="evidence" value="ECO:0007669"/>
    <property type="project" value="TreeGrafter"/>
</dbReference>
<dbReference type="Gene3D" id="2.30.180.10">
    <property type="entry name" value="FAS1 domain"/>
    <property type="match status" value="1"/>
</dbReference>
<feature type="chain" id="PRO_5038661262" evidence="2">
    <location>
        <begin position="42"/>
        <end position="258"/>
    </location>
</feature>
<evidence type="ECO:0000256" key="2">
    <source>
        <dbReference type="SAM" id="SignalP"/>
    </source>
</evidence>
<dbReference type="PANTHER" id="PTHR10900:SF77">
    <property type="entry name" value="FI19380P1"/>
    <property type="match status" value="1"/>
</dbReference>
<name>A0A117INT7_MYCTH</name>
<protein>
    <submittedName>
        <fullName evidence="4">Beta-Ig-H3/fasciclin</fullName>
    </submittedName>
</protein>
<dbReference type="GO" id="GO:0050839">
    <property type="term" value="F:cell adhesion molecule binding"/>
    <property type="evidence" value="ECO:0007669"/>
    <property type="project" value="TreeGrafter"/>
</dbReference>
<dbReference type="GO" id="GO:0031012">
    <property type="term" value="C:extracellular matrix"/>
    <property type="evidence" value="ECO:0007669"/>
    <property type="project" value="TreeGrafter"/>
</dbReference>
<dbReference type="InterPro" id="IPR050904">
    <property type="entry name" value="Adhesion/Biosynth-related"/>
</dbReference>
<feature type="region of interest" description="Disordered" evidence="1">
    <location>
        <begin position="217"/>
        <end position="258"/>
    </location>
</feature>
<accession>A0A117INT7</accession>
<evidence type="ECO:0000256" key="1">
    <source>
        <dbReference type="SAM" id="MobiDB-lite"/>
    </source>
</evidence>
<dbReference type="GO" id="GO:0007155">
    <property type="term" value="P:cell adhesion"/>
    <property type="evidence" value="ECO:0007669"/>
    <property type="project" value="TreeGrafter"/>
</dbReference>
<dbReference type="InterPro" id="IPR000782">
    <property type="entry name" value="FAS1_domain"/>
</dbReference>
<feature type="compositionally biased region" description="Low complexity" evidence="1">
    <location>
        <begin position="228"/>
        <end position="247"/>
    </location>
</feature>
<keyword evidence="2" id="KW-0732">Signal</keyword>
<dbReference type="Pfam" id="PF02469">
    <property type="entry name" value="Fasciclin"/>
    <property type="match status" value="1"/>
</dbReference>
<reference evidence="5" key="2">
    <citation type="submission" date="2016-02" db="EMBL/GenBank/DDBJ databases">
        <title>Draft genome sequence of five rapidly growing Mycobacterium species.</title>
        <authorList>
            <person name="Katahira K."/>
            <person name="Gotou Y."/>
            <person name="Iida K."/>
            <person name="Ogura Y."/>
            <person name="Hayashi T."/>
        </authorList>
    </citation>
    <scope>NUCLEOTIDE SEQUENCE [LARGE SCALE GENOMIC DNA]</scope>
    <source>
        <strain evidence="5">JCM6362</strain>
    </source>
</reference>
<dbReference type="SUPFAM" id="SSF82153">
    <property type="entry name" value="FAS1 domain"/>
    <property type="match status" value="1"/>
</dbReference>
<evidence type="ECO:0000313" key="4">
    <source>
        <dbReference type="EMBL" id="GAT17213.1"/>
    </source>
</evidence>
<dbReference type="GO" id="GO:0030198">
    <property type="term" value="P:extracellular matrix organization"/>
    <property type="evidence" value="ECO:0007669"/>
    <property type="project" value="TreeGrafter"/>
</dbReference>
<dbReference type="PANTHER" id="PTHR10900">
    <property type="entry name" value="PERIOSTIN-RELATED"/>
    <property type="match status" value="1"/>
</dbReference>
<dbReference type="Proteomes" id="UP000069654">
    <property type="component" value="Unassembled WGS sequence"/>
</dbReference>
<evidence type="ECO:0000259" key="3">
    <source>
        <dbReference type="PROSITE" id="PS50213"/>
    </source>
</evidence>
<dbReference type="EMBL" id="BCTB01000051">
    <property type="protein sequence ID" value="GAT17213.1"/>
    <property type="molecule type" value="Genomic_DNA"/>
</dbReference>
<gene>
    <name evidence="4" type="ORF">RMCT_4182</name>
</gene>
<dbReference type="InterPro" id="IPR036378">
    <property type="entry name" value="FAS1_dom_sf"/>
</dbReference>
<dbReference type="AlphaFoldDB" id="A0A117INT7"/>
<reference evidence="4 5" key="1">
    <citation type="journal article" date="2016" name="Genome Announc.">
        <title>Draft Genome Sequences of Five Rapidly Growing Mycobacterium Species, M. thermoresistibile, M. fortuitum subsp. acetamidolyticum, M. canariasense, M. brisbanense, and M. novocastrense.</title>
        <authorList>
            <person name="Katahira K."/>
            <person name="Ogura Y."/>
            <person name="Gotoh Y."/>
            <person name="Hayashi T."/>
        </authorList>
    </citation>
    <scope>NUCLEOTIDE SEQUENCE [LARGE SCALE GENOMIC DNA]</scope>
    <source>
        <strain evidence="4 5">JCM6362</strain>
    </source>
</reference>
<proteinExistence type="predicted"/>
<evidence type="ECO:0000313" key="5">
    <source>
        <dbReference type="Proteomes" id="UP000069654"/>
    </source>
</evidence>
<organism evidence="4 5">
    <name type="scientific">Mycolicibacterium thermoresistibile</name>
    <name type="common">Mycobacterium thermoresistibile</name>
    <dbReference type="NCBI Taxonomy" id="1797"/>
    <lineage>
        <taxon>Bacteria</taxon>
        <taxon>Bacillati</taxon>
        <taxon>Actinomycetota</taxon>
        <taxon>Actinomycetes</taxon>
        <taxon>Mycobacteriales</taxon>
        <taxon>Mycobacteriaceae</taxon>
        <taxon>Mycolicibacterium</taxon>
    </lineage>
</organism>
<dbReference type="PROSITE" id="PS50213">
    <property type="entry name" value="FAS1"/>
    <property type="match status" value="1"/>
</dbReference>
<feature type="signal peptide" evidence="2">
    <location>
        <begin position="1"/>
        <end position="41"/>
    </location>
</feature>